<keyword evidence="2" id="KW-1185">Reference proteome</keyword>
<evidence type="ECO:0000313" key="1">
    <source>
        <dbReference type="EMBL" id="TFD93008.1"/>
    </source>
</evidence>
<dbReference type="EMBL" id="SOML01000015">
    <property type="protein sequence ID" value="TFD93008.1"/>
    <property type="molecule type" value="Genomic_DNA"/>
</dbReference>
<reference evidence="1 2" key="1">
    <citation type="submission" date="2019-03" db="EMBL/GenBank/DDBJ databases">
        <title>San Antonio Military Medical Center submission to MRSN (WRAIR), pending publication.</title>
        <authorList>
            <person name="Blyth D.M."/>
            <person name="Mccarthy S.L."/>
            <person name="Schall S.E."/>
            <person name="Stam J.A."/>
            <person name="Ong A.C."/>
            <person name="Mcgann P.T."/>
        </authorList>
    </citation>
    <scope>NUCLEOTIDE SEQUENCE [LARGE SCALE GENOMIC DNA]</scope>
    <source>
        <strain evidence="1 2">MRSN571793</strain>
    </source>
</reference>
<comment type="caution">
    <text evidence="1">The sequence shown here is derived from an EMBL/GenBank/DDBJ whole genome shotgun (WGS) entry which is preliminary data.</text>
</comment>
<sequence length="74" mass="8670">MIYILILQNPLRVQPYSSLTALFEDNGTEVLQSSLSKLQKWDWRFNYIAHNVVISKRETLSTGDVRRNKKDSDK</sequence>
<name>A0A4Y8KXX2_9BACT</name>
<evidence type="ECO:0000313" key="2">
    <source>
        <dbReference type="Proteomes" id="UP000297861"/>
    </source>
</evidence>
<dbReference type="Proteomes" id="UP000297861">
    <property type="component" value="Unassembled WGS sequence"/>
</dbReference>
<organism evidence="1 2">
    <name type="scientific">Dysgonomonas capnocytophagoides</name>
    <dbReference type="NCBI Taxonomy" id="45254"/>
    <lineage>
        <taxon>Bacteria</taxon>
        <taxon>Pseudomonadati</taxon>
        <taxon>Bacteroidota</taxon>
        <taxon>Bacteroidia</taxon>
        <taxon>Bacteroidales</taxon>
        <taxon>Dysgonomonadaceae</taxon>
        <taxon>Dysgonomonas</taxon>
    </lineage>
</organism>
<dbReference type="AlphaFoldDB" id="A0A4Y8KXX2"/>
<accession>A0A4Y8KXX2</accession>
<protein>
    <submittedName>
        <fullName evidence="1">Uncharacterized protein</fullName>
    </submittedName>
</protein>
<dbReference type="RefSeq" id="WP_134437428.1">
    <property type="nucleotide sequence ID" value="NZ_SOML01000015.1"/>
</dbReference>
<proteinExistence type="predicted"/>
<gene>
    <name evidence="1" type="ORF">E2605_18005</name>
</gene>